<dbReference type="PANTHER" id="PTHR36121:SF1">
    <property type="entry name" value="PROTEIN SXY"/>
    <property type="match status" value="1"/>
</dbReference>
<dbReference type="Pfam" id="PF04993">
    <property type="entry name" value="TfoX_N"/>
    <property type="match status" value="1"/>
</dbReference>
<keyword evidence="3" id="KW-1185">Reference proteome</keyword>
<sequence length="116" mass="12930">MAVQAGFATYCCELLASAGQVHSRRMFGGYGLYVDEVFVGILTGDTLYLKVDELTQPRFEAAGCARFVYEARGKRQALGFWTVPPEAMDSPRLMQPWARLALEAALRARAKPGRRR</sequence>
<comment type="caution">
    <text evidence="2">The sequence shown here is derived from an EMBL/GenBank/DDBJ whole genome shotgun (WGS) entry which is preliminary data.</text>
</comment>
<dbReference type="AlphaFoldDB" id="A0A849KPR6"/>
<dbReference type="Gene3D" id="3.30.1460.30">
    <property type="entry name" value="YgaC/TfoX-N like chaperone"/>
    <property type="match status" value="1"/>
</dbReference>
<dbReference type="EMBL" id="JABFCS010000001">
    <property type="protein sequence ID" value="NNU43799.1"/>
    <property type="molecule type" value="Genomic_DNA"/>
</dbReference>
<accession>A0A849KPR6</accession>
<evidence type="ECO:0000313" key="2">
    <source>
        <dbReference type="EMBL" id="NNU43799.1"/>
    </source>
</evidence>
<dbReference type="InterPro" id="IPR007076">
    <property type="entry name" value="TfoX_N"/>
</dbReference>
<protein>
    <submittedName>
        <fullName evidence="2">TfoX/Sxy family protein</fullName>
    </submittedName>
</protein>
<reference evidence="2 3" key="1">
    <citation type="submission" date="2020-05" db="EMBL/GenBank/DDBJ databases">
        <authorList>
            <person name="Khan S.A."/>
            <person name="Jeon C.O."/>
            <person name="Chun B.H."/>
        </authorList>
    </citation>
    <scope>NUCLEOTIDE SEQUENCE [LARGE SCALE GENOMIC DNA]</scope>
    <source>
        <strain evidence="2 3">B156</strain>
    </source>
</reference>
<dbReference type="Proteomes" id="UP000552954">
    <property type="component" value="Unassembled WGS sequence"/>
</dbReference>
<evidence type="ECO:0000259" key="1">
    <source>
        <dbReference type="Pfam" id="PF04993"/>
    </source>
</evidence>
<evidence type="ECO:0000313" key="3">
    <source>
        <dbReference type="Proteomes" id="UP000552954"/>
    </source>
</evidence>
<proteinExistence type="predicted"/>
<dbReference type="SUPFAM" id="SSF159894">
    <property type="entry name" value="YgaC/TfoX-N like"/>
    <property type="match status" value="1"/>
</dbReference>
<organism evidence="2 3">
    <name type="scientific">Ramlibacter montanisoli</name>
    <dbReference type="NCBI Taxonomy" id="2732512"/>
    <lineage>
        <taxon>Bacteria</taxon>
        <taxon>Pseudomonadati</taxon>
        <taxon>Pseudomonadota</taxon>
        <taxon>Betaproteobacteria</taxon>
        <taxon>Burkholderiales</taxon>
        <taxon>Comamonadaceae</taxon>
        <taxon>Ramlibacter</taxon>
    </lineage>
</organism>
<dbReference type="PANTHER" id="PTHR36121">
    <property type="entry name" value="PROTEIN SXY"/>
    <property type="match status" value="1"/>
</dbReference>
<reference evidence="2 3" key="2">
    <citation type="submission" date="2020-06" db="EMBL/GenBank/DDBJ databases">
        <title>Ramlibacter rhizophilus sp. nov., isolated from rhizosphere soil of national flower Mugunghwa from South Korea.</title>
        <authorList>
            <person name="Zheng-Fei Y."/>
            <person name="Huan T."/>
        </authorList>
    </citation>
    <scope>NUCLEOTIDE SEQUENCE [LARGE SCALE GENOMIC DNA]</scope>
    <source>
        <strain evidence="2 3">B156</strain>
    </source>
</reference>
<feature type="domain" description="TfoX N-terminal" evidence="1">
    <location>
        <begin position="13"/>
        <end position="105"/>
    </location>
</feature>
<dbReference type="RefSeq" id="WP_171559689.1">
    <property type="nucleotide sequence ID" value="NZ_JABFCS010000001.1"/>
</dbReference>
<gene>
    <name evidence="2" type="ORF">HK415_12490</name>
</gene>
<name>A0A849KPR6_9BURK</name>
<dbReference type="InterPro" id="IPR047525">
    <property type="entry name" value="TfoX-like"/>
</dbReference>